<dbReference type="Pfam" id="PF06429">
    <property type="entry name" value="Flg_bbr_C"/>
    <property type="match status" value="1"/>
</dbReference>
<accession>A0A2T5KDI4</accession>
<keyword evidence="11" id="KW-0966">Cell projection</keyword>
<evidence type="ECO:0000313" key="12">
    <source>
        <dbReference type="Proteomes" id="UP000244060"/>
    </source>
</evidence>
<keyword evidence="12" id="KW-1185">Reference proteome</keyword>
<keyword evidence="11" id="KW-0969">Cilium</keyword>
<dbReference type="Pfam" id="PF22638">
    <property type="entry name" value="FlgK_D1"/>
    <property type="match status" value="1"/>
</dbReference>
<evidence type="ECO:0000256" key="1">
    <source>
        <dbReference type="ARBA" id="ARBA00004117"/>
    </source>
</evidence>
<proteinExistence type="inferred from homology"/>
<keyword evidence="11" id="KW-0282">Flagellum</keyword>
<feature type="domain" description="Flagellar hook-associated protein FlgK helical" evidence="10">
    <location>
        <begin position="96"/>
        <end position="321"/>
    </location>
</feature>
<organism evidence="11 12">
    <name type="scientific">Cereibacter azotoformans</name>
    <dbReference type="NCBI Taxonomy" id="43057"/>
    <lineage>
        <taxon>Bacteria</taxon>
        <taxon>Pseudomonadati</taxon>
        <taxon>Pseudomonadota</taxon>
        <taxon>Alphaproteobacteria</taxon>
        <taxon>Rhodobacterales</taxon>
        <taxon>Paracoccaceae</taxon>
        <taxon>Cereibacter</taxon>
    </lineage>
</organism>
<evidence type="ECO:0000256" key="2">
    <source>
        <dbReference type="ARBA" id="ARBA00004613"/>
    </source>
</evidence>
<dbReference type="PANTHER" id="PTHR30033:SF1">
    <property type="entry name" value="FLAGELLAR HOOK-ASSOCIATED PROTEIN 1"/>
    <property type="match status" value="1"/>
</dbReference>
<dbReference type="EMBL" id="QAOT01000002">
    <property type="protein sequence ID" value="PTR20469.1"/>
    <property type="molecule type" value="Genomic_DNA"/>
</dbReference>
<dbReference type="Pfam" id="PF00460">
    <property type="entry name" value="Flg_bb_rod"/>
    <property type="match status" value="1"/>
</dbReference>
<dbReference type="PROSITE" id="PS00588">
    <property type="entry name" value="FLAGELLA_BB_ROD"/>
    <property type="match status" value="1"/>
</dbReference>
<feature type="domain" description="Flagellar basal body rod protein N-terminal" evidence="8">
    <location>
        <begin position="4"/>
        <end position="33"/>
    </location>
</feature>
<dbReference type="RefSeq" id="WP_108220251.1">
    <property type="nucleotide sequence ID" value="NZ_QAOT01000002.1"/>
</dbReference>
<dbReference type="GO" id="GO:0005198">
    <property type="term" value="F:structural molecule activity"/>
    <property type="evidence" value="ECO:0007669"/>
    <property type="project" value="InterPro"/>
</dbReference>
<evidence type="ECO:0000256" key="6">
    <source>
        <dbReference type="ARBA" id="ARBA00023143"/>
    </source>
</evidence>
<dbReference type="PANTHER" id="PTHR30033">
    <property type="entry name" value="FLAGELLAR HOOK-ASSOCIATED PROTEIN 1"/>
    <property type="match status" value="1"/>
</dbReference>
<dbReference type="GO" id="GO:0005576">
    <property type="term" value="C:extracellular region"/>
    <property type="evidence" value="ECO:0007669"/>
    <property type="project" value="UniProtKB-SubCell"/>
</dbReference>
<dbReference type="GO" id="GO:0044780">
    <property type="term" value="P:bacterial-type flagellum assembly"/>
    <property type="evidence" value="ECO:0007669"/>
    <property type="project" value="InterPro"/>
</dbReference>
<dbReference type="Proteomes" id="UP000244060">
    <property type="component" value="Unassembled WGS sequence"/>
</dbReference>
<feature type="coiled-coil region" evidence="7">
    <location>
        <begin position="277"/>
        <end position="304"/>
    </location>
</feature>
<evidence type="ECO:0000256" key="4">
    <source>
        <dbReference type="ARBA" id="ARBA00016244"/>
    </source>
</evidence>
<dbReference type="InterPro" id="IPR001444">
    <property type="entry name" value="Flag_bb_rod_N"/>
</dbReference>
<keyword evidence="7" id="KW-0175">Coiled coil</keyword>
<reference evidence="11 12" key="1">
    <citation type="submission" date="2018-04" db="EMBL/GenBank/DDBJ databases">
        <title>Genomic Encyclopedia of Type Strains, Phase III (KMG-III): the genomes of soil and plant-associated and newly described type strains.</title>
        <authorList>
            <person name="Whitman W."/>
        </authorList>
    </citation>
    <scope>NUCLEOTIDE SEQUENCE [LARGE SCALE GENOMIC DNA]</scope>
    <source>
        <strain evidence="11 12">KA25</strain>
    </source>
</reference>
<name>A0A2T5KDI4_9RHOB</name>
<comment type="similarity">
    <text evidence="3">Belongs to the flagella basal body rod proteins family.</text>
</comment>
<sequence>MSILDIARSGILSYRSALSVTAENIANVNTEGYVRREVVLAQVPGGQVSPTSAAGSGQGVRVEDVRRAFDGLVAQRLRTADSAAASAQSLQTATAAVETLFLSGPGSVPEALTGFFGAVNRLSTNPNDGALRQLMLAAGDTLAGSFVTVASGLQGLRADVADLSAQAAARATSQLRQLAELNGRMVGSSGSAMNPLLDERDRLLRDLSQTIGITASFDPIGRATVTLGSTPGGPLLLEGAVASTIGTAEAGGLVLEVSRNGTTLQSRQITGGTLQGLASSLSAVDNATAELDRLARQVAGEMNAIHAQGIDQTGAAGSDLFALRGWQVSAQPTNRGTAGAIVAGFDLPVALGPVTLVHDAAEGIWRAMDADGAELGRGAETITLPGLTLQMTGLARDGDRLTISPREGRAIDMRFLTTDTKKIAASAAFLVSAAAGNTGNAQASILPVTTEPALSDAIGGFLTGPGGADAVSSLHSGSGYVGYIPAGTGSVTLASLGSQSQQQFLLSDAAAAGAATLTFSAGGALHQFDLSALGAGSVTGLVQALNTGATSLGGLTLAELGITASGSGGQLTLTLGNGDFDPGATVAGAGGTVAGSLSRAEPAGGTIQIITREGRHIAGTPLSAAEAALLLTEANGFLPGAVYDASTLNGADGAGYRGTGIDGAILPGANSLSLRLSEPATGSSGVPAAASGSRELTVEVGAELPVALSLPAGTSAKRAAEAIGAALGGVAAEARTAVLLEAPADGPLSFQLTGSNLTPLRISGAVSGGRMDALAQAVNAASAATGIRAELSPDGARLLLVHETGEDIGIGSLVHGGGAPVTLQGATPEGQPSGGAVTLSGATDSARFTGEVRLASAGRLSTVLDGLRQDAVPDPLTGGLISRSVNGAGAVQSYAFTYDPAFDGAGLSANGLQAQSGSARYAVTLGGLTVTLDAAAAGVSDGAGVAAGLAALLRAEGPSATLTGGTVAARPAEGRTVALSYEGQSYRLRMTGDTVVVEGGEPGLLTAEFDASNRLVIRAAGSLDGASIRVEGGSAEAFGLGAADGATATLTGQPADPAGLPASFDVEVGGIRYGLTANAGAINVPAGFPGTAAWDAEGRLVLSVPATAGAVRVPPQAGARAAGLATEGATVAVRAGELVLTSTTAAPLSATAEASALAGQRLTLTDLPDEDLIVLTTGTGRLRLAGSVTAGTPSPAPDAVEVRVLDGASRQIELIDSVTGHSIGTRYLGADGSATVGGLRITLNGTLATGDSFALTPANGRSGGAETLGRLLELATGNPSTGQGGYGADYARLQARIGTQASAANGRVASSSAALEVAERAAAAAGAVDLDAEAARLIEQQQAYQASSQVLSVAQTLFETLMNAL</sequence>
<dbReference type="InterPro" id="IPR002371">
    <property type="entry name" value="FlgK"/>
</dbReference>
<feature type="domain" description="Flagellar basal-body/hook protein C-terminal" evidence="9">
    <location>
        <begin position="1328"/>
        <end position="1363"/>
    </location>
</feature>
<evidence type="ECO:0000256" key="5">
    <source>
        <dbReference type="ARBA" id="ARBA00022525"/>
    </source>
</evidence>
<dbReference type="NCBIfam" id="TIGR02492">
    <property type="entry name" value="flgK_ends"/>
    <property type="match status" value="1"/>
</dbReference>
<dbReference type="SUPFAM" id="SSF64518">
    <property type="entry name" value="Phase 1 flagellin"/>
    <property type="match status" value="2"/>
</dbReference>
<evidence type="ECO:0000259" key="9">
    <source>
        <dbReference type="Pfam" id="PF06429"/>
    </source>
</evidence>
<evidence type="ECO:0000259" key="10">
    <source>
        <dbReference type="Pfam" id="PF22638"/>
    </source>
</evidence>
<comment type="subcellular location">
    <subcellularLocation>
        <location evidence="1">Bacterial flagellum basal body</location>
    </subcellularLocation>
    <subcellularLocation>
        <location evidence="2">Secreted</location>
    </subcellularLocation>
</comment>
<evidence type="ECO:0000256" key="7">
    <source>
        <dbReference type="SAM" id="Coils"/>
    </source>
</evidence>
<gene>
    <name evidence="11" type="ORF">C8J28_102234</name>
</gene>
<dbReference type="GO" id="GO:0009424">
    <property type="term" value="C:bacterial-type flagellum hook"/>
    <property type="evidence" value="ECO:0007669"/>
    <property type="project" value="InterPro"/>
</dbReference>
<dbReference type="InterPro" id="IPR019776">
    <property type="entry name" value="Flagellar_basal_body_rod_CS"/>
</dbReference>
<keyword evidence="6" id="KW-0975">Bacterial flagellum</keyword>
<evidence type="ECO:0000259" key="8">
    <source>
        <dbReference type="Pfam" id="PF00460"/>
    </source>
</evidence>
<comment type="caution">
    <text evidence="11">The sequence shown here is derived from an EMBL/GenBank/DDBJ whole genome shotgun (WGS) entry which is preliminary data.</text>
</comment>
<evidence type="ECO:0000313" key="11">
    <source>
        <dbReference type="EMBL" id="PTR20469.1"/>
    </source>
</evidence>
<protein>
    <recommendedName>
        <fullName evidence="4">Flagellar hook-associated protein 1</fullName>
    </recommendedName>
</protein>
<dbReference type="InterPro" id="IPR053927">
    <property type="entry name" value="FlgK_helical"/>
</dbReference>
<keyword evidence="5" id="KW-0964">Secreted</keyword>
<evidence type="ECO:0000256" key="3">
    <source>
        <dbReference type="ARBA" id="ARBA00009677"/>
    </source>
</evidence>
<dbReference type="GO" id="GO:0009425">
    <property type="term" value="C:bacterial-type flagellum basal body"/>
    <property type="evidence" value="ECO:0007669"/>
    <property type="project" value="UniProtKB-SubCell"/>
</dbReference>
<dbReference type="InterPro" id="IPR010930">
    <property type="entry name" value="Flg_bb/hook_C_dom"/>
</dbReference>
<dbReference type="OrthoDB" id="7181295at2"/>